<comment type="caution">
    <text evidence="1">The sequence shown here is derived from an EMBL/GenBank/DDBJ whole genome shotgun (WGS) entry which is preliminary data.</text>
</comment>
<evidence type="ECO:0000313" key="2">
    <source>
        <dbReference type="Proteomes" id="UP000035904"/>
    </source>
</evidence>
<reference evidence="1 2" key="1">
    <citation type="submission" date="2015-05" db="EMBL/GenBank/DDBJ databases">
        <title>Whole genome sequence and identification of bacterial endophytes from Costus igneus.</title>
        <authorList>
            <person name="Lee Y.P."/>
            <person name="Gan H.M."/>
            <person name="Eng W."/>
            <person name="Wheatley M.S."/>
            <person name="Caraballo A."/>
            <person name="Polter S."/>
            <person name="Savka M.A."/>
            <person name="Hudson A.O."/>
        </authorList>
    </citation>
    <scope>NUCLEOTIDE SEQUENCE [LARGE SCALE GENOMIC DNA]</scope>
    <source>
        <strain evidence="1 2">RIT375</strain>
    </source>
</reference>
<dbReference type="RefSeq" id="WP_047956685.1">
    <property type="nucleotide sequence ID" value="NZ_LDPG01000007.1"/>
</dbReference>
<dbReference type="Proteomes" id="UP000035904">
    <property type="component" value="Unassembled WGS sequence"/>
</dbReference>
<sequence length="102" mass="11473">MIEKIDSIKEKLSSGKARFENGKTVVEVGSSDLNELLSLAYDINNYRLNALWNLEQTSNACKEYEMRNEKHQESLKLIKGITSGVDNAIVKDVNRIAKEALS</sequence>
<accession>A0A0J1KNZ3</accession>
<gene>
    <name evidence="1" type="ORF">ABW01_13520</name>
</gene>
<dbReference type="AlphaFoldDB" id="A0A0J1KNZ3"/>
<proteinExistence type="predicted"/>
<dbReference type="PATRIC" id="fig|1392.242.peg.5739"/>
<evidence type="ECO:0000313" key="1">
    <source>
        <dbReference type="EMBL" id="KLV18390.1"/>
    </source>
</evidence>
<protein>
    <submittedName>
        <fullName evidence="1">Uncharacterized protein</fullName>
    </submittedName>
</protein>
<dbReference type="EMBL" id="LDPG01000007">
    <property type="protein sequence ID" value="KLV18390.1"/>
    <property type="molecule type" value="Genomic_DNA"/>
</dbReference>
<name>A0A0J1KNZ3_BACAN</name>
<organism evidence="1 2">
    <name type="scientific">Bacillus anthracis</name>
    <name type="common">anthrax bacterium</name>
    <dbReference type="NCBI Taxonomy" id="1392"/>
    <lineage>
        <taxon>Bacteria</taxon>
        <taxon>Bacillati</taxon>
        <taxon>Bacillota</taxon>
        <taxon>Bacilli</taxon>
        <taxon>Bacillales</taxon>
        <taxon>Bacillaceae</taxon>
        <taxon>Bacillus</taxon>
        <taxon>Bacillus cereus group</taxon>
    </lineage>
</organism>